<protein>
    <recommendedName>
        <fullName evidence="3">Yeast cell wall synthesis Kre9/Knh1-like N-terminal domain-containing protein</fullName>
    </recommendedName>
</protein>
<accession>A0A077W9B0</accession>
<evidence type="ECO:0000256" key="1">
    <source>
        <dbReference type="ARBA" id="ARBA00022729"/>
    </source>
</evidence>
<proteinExistence type="predicted"/>
<dbReference type="PANTHER" id="PTHR40633:SF1">
    <property type="entry name" value="GPI ANCHORED SERINE-THREONINE RICH PROTEIN (AFU_ORTHOLOGUE AFUA_1G03630)"/>
    <property type="match status" value="1"/>
</dbReference>
<dbReference type="InterPro" id="IPR018466">
    <property type="entry name" value="Kre9/Knh1-like_N"/>
</dbReference>
<evidence type="ECO:0000256" key="2">
    <source>
        <dbReference type="SAM" id="MobiDB-lite"/>
    </source>
</evidence>
<dbReference type="OrthoDB" id="2260257at2759"/>
<name>A0A077W9B0_9FUNG</name>
<feature type="compositionally biased region" description="Acidic residues" evidence="2">
    <location>
        <begin position="165"/>
        <end position="174"/>
    </location>
</feature>
<evidence type="ECO:0000313" key="4">
    <source>
        <dbReference type="EMBL" id="CDS03591.1"/>
    </source>
</evidence>
<evidence type="ECO:0000259" key="3">
    <source>
        <dbReference type="Pfam" id="PF10342"/>
    </source>
</evidence>
<organism evidence="4">
    <name type="scientific">Lichtheimia ramosa</name>
    <dbReference type="NCBI Taxonomy" id="688394"/>
    <lineage>
        <taxon>Eukaryota</taxon>
        <taxon>Fungi</taxon>
        <taxon>Fungi incertae sedis</taxon>
        <taxon>Mucoromycota</taxon>
        <taxon>Mucoromycotina</taxon>
        <taxon>Mucoromycetes</taxon>
        <taxon>Mucorales</taxon>
        <taxon>Lichtheimiaceae</taxon>
        <taxon>Lichtheimia</taxon>
    </lineage>
</organism>
<dbReference type="AlphaFoldDB" id="A0A077W9B0"/>
<feature type="compositionally biased region" description="Gly residues" evidence="2">
    <location>
        <begin position="134"/>
        <end position="156"/>
    </location>
</feature>
<feature type="region of interest" description="Disordered" evidence="2">
    <location>
        <begin position="130"/>
        <end position="174"/>
    </location>
</feature>
<keyword evidence="1" id="KW-0732">Signal</keyword>
<dbReference type="PANTHER" id="PTHR40633">
    <property type="entry name" value="MATRIX PROTEIN, PUTATIVE (AFU_ORTHOLOGUE AFUA_8G05410)-RELATED"/>
    <property type="match status" value="1"/>
</dbReference>
<dbReference type="EMBL" id="LK023313">
    <property type="protein sequence ID" value="CDS03591.1"/>
    <property type="molecule type" value="Genomic_DNA"/>
</dbReference>
<sequence>MTLGTFDQALPTTLIIMKFTIAAFATALLTVVSAQGTPGVLQVTNPTQNTQFTAGRVANITWQNANVDKVQIELANGDANNLNHLYVIANDVDAKSGTYAWHIPDNTTAGTYALIFGTSPNVAYSPQFQITAAGSGGGDQQQGGGQQQPQQQGGGQQQQQGAGEEQQDAADEQQ</sequence>
<reference evidence="4" key="1">
    <citation type="journal article" date="2014" name="Genome Announc.">
        <title>De novo whole-genome sequence and genome annotation of Lichtheimia ramosa.</title>
        <authorList>
            <person name="Linde J."/>
            <person name="Schwartze V."/>
            <person name="Binder U."/>
            <person name="Lass-Florl C."/>
            <person name="Voigt K."/>
            <person name="Horn F."/>
        </authorList>
    </citation>
    <scope>NUCLEOTIDE SEQUENCE</scope>
    <source>
        <strain evidence="4">JMRC FSU:6197</strain>
    </source>
</reference>
<dbReference type="Pfam" id="PF10342">
    <property type="entry name" value="Kre9_KNH"/>
    <property type="match status" value="1"/>
</dbReference>
<gene>
    <name evidence="4" type="ORF">LRAMOSA00993</name>
</gene>
<feature type="domain" description="Yeast cell wall synthesis Kre9/Knh1-like N-terminal" evidence="3">
    <location>
        <begin position="45"/>
        <end position="130"/>
    </location>
</feature>
<dbReference type="InterPro" id="IPR052982">
    <property type="entry name" value="SRP1/TIP1-like"/>
</dbReference>